<evidence type="ECO:0000256" key="6">
    <source>
        <dbReference type="ARBA" id="ARBA00023157"/>
    </source>
</evidence>
<dbReference type="InterPro" id="IPR012999">
    <property type="entry name" value="Pyr_OxRdtase_I_AS"/>
</dbReference>
<dbReference type="PRINTS" id="PR00411">
    <property type="entry name" value="PNDRDTASEI"/>
</dbReference>
<dbReference type="AlphaFoldDB" id="A0AAP2RKV9"/>
<feature type="disulfide bond" description="Redox-active" evidence="10">
    <location>
        <begin position="43"/>
        <end position="48"/>
    </location>
</feature>
<dbReference type="GO" id="GO:0003955">
    <property type="term" value="F:NAD(P)H dehydrogenase (quinone) activity"/>
    <property type="evidence" value="ECO:0007669"/>
    <property type="project" value="TreeGrafter"/>
</dbReference>
<comment type="caution">
    <text evidence="14">The sequence shown here is derived from an EMBL/GenBank/DDBJ whole genome shotgun (WGS) entry which is preliminary data.</text>
</comment>
<dbReference type="Gene3D" id="3.30.390.30">
    <property type="match status" value="1"/>
</dbReference>
<evidence type="ECO:0000256" key="2">
    <source>
        <dbReference type="ARBA" id="ARBA00022630"/>
    </source>
</evidence>
<evidence type="ECO:0000259" key="12">
    <source>
        <dbReference type="Pfam" id="PF02852"/>
    </source>
</evidence>
<evidence type="ECO:0000256" key="11">
    <source>
        <dbReference type="RuleBase" id="RU003691"/>
    </source>
</evidence>
<name>A0AAP2RKV9_9FIRM</name>
<keyword evidence="3 9" id="KW-0274">FAD</keyword>
<evidence type="ECO:0000256" key="3">
    <source>
        <dbReference type="ARBA" id="ARBA00022827"/>
    </source>
</evidence>
<proteinExistence type="inferred from homology"/>
<keyword evidence="4" id="KW-0521">NADP</keyword>
<organism evidence="14 15">
    <name type="scientific">Lientehia hominis</name>
    <dbReference type="NCBI Taxonomy" id="2897778"/>
    <lineage>
        <taxon>Bacteria</taxon>
        <taxon>Bacillati</taxon>
        <taxon>Bacillota</taxon>
        <taxon>Clostridia</taxon>
        <taxon>Lachnospirales</taxon>
        <taxon>Lachnospiraceae</taxon>
        <taxon>Lientehia</taxon>
    </lineage>
</organism>
<keyword evidence="9" id="KW-0547">Nucleotide-binding</keyword>
<dbReference type="RefSeq" id="WP_231063296.1">
    <property type="nucleotide sequence ID" value="NZ_JAJNOR010000008.1"/>
</dbReference>
<dbReference type="InterPro" id="IPR016156">
    <property type="entry name" value="FAD/NAD-linked_Rdtase_dimer_sf"/>
</dbReference>
<comment type="cofactor">
    <cofactor evidence="9">
        <name>FAD</name>
        <dbReference type="ChEBI" id="CHEBI:57692"/>
    </cofactor>
    <text evidence="9">Binds 1 FAD per subunit.</text>
</comment>
<dbReference type="PIRSF" id="PIRSF000350">
    <property type="entry name" value="Mercury_reductase_MerA"/>
    <property type="match status" value="1"/>
</dbReference>
<gene>
    <name evidence="14" type="ORF">LQE92_12540</name>
</gene>
<feature type="domain" description="Pyridine nucleotide-disulphide oxidoreductase dimerisation" evidence="12">
    <location>
        <begin position="343"/>
        <end position="450"/>
    </location>
</feature>
<dbReference type="Pfam" id="PF07992">
    <property type="entry name" value="Pyr_redox_2"/>
    <property type="match status" value="1"/>
</dbReference>
<dbReference type="Gene3D" id="3.50.50.60">
    <property type="entry name" value="FAD/NAD(P)-binding domain"/>
    <property type="match status" value="2"/>
</dbReference>
<dbReference type="InterPro" id="IPR001100">
    <property type="entry name" value="Pyr_nuc-diS_OxRdtase"/>
</dbReference>
<dbReference type="PROSITE" id="PS00076">
    <property type="entry name" value="PYRIDINE_REDOX_1"/>
    <property type="match status" value="1"/>
</dbReference>
<evidence type="ECO:0000256" key="8">
    <source>
        <dbReference type="PIRSR" id="PIRSR000350-2"/>
    </source>
</evidence>
<evidence type="ECO:0000256" key="5">
    <source>
        <dbReference type="ARBA" id="ARBA00023002"/>
    </source>
</evidence>
<feature type="binding site" evidence="9">
    <location>
        <begin position="177"/>
        <end position="184"/>
    </location>
    <ligand>
        <name>NAD(+)</name>
        <dbReference type="ChEBI" id="CHEBI:57540"/>
    </ligand>
</feature>
<dbReference type="FunFam" id="3.30.390.30:FF:000001">
    <property type="entry name" value="Dihydrolipoyl dehydrogenase"/>
    <property type="match status" value="1"/>
</dbReference>
<evidence type="ECO:0000256" key="1">
    <source>
        <dbReference type="ARBA" id="ARBA00007532"/>
    </source>
</evidence>
<keyword evidence="6" id="KW-1015">Disulfide bond</keyword>
<comment type="similarity">
    <text evidence="1 11">Belongs to the class-I pyridine nucleotide-disulfide oxidoreductase family.</text>
</comment>
<accession>A0AAP2RKV9</accession>
<keyword evidence="2 11" id="KW-0285">Flavoprotein</keyword>
<reference evidence="14 15" key="1">
    <citation type="submission" date="2021-11" db="EMBL/GenBank/DDBJ databases">
        <title>Lacrimispora sp. nov. NSJ-141 isolated from human feces.</title>
        <authorList>
            <person name="Abdugheni R."/>
        </authorList>
    </citation>
    <scope>NUCLEOTIDE SEQUENCE [LARGE SCALE GENOMIC DNA]</scope>
    <source>
        <strain evidence="14 15">NSJ-141</strain>
    </source>
</reference>
<evidence type="ECO:0000256" key="7">
    <source>
        <dbReference type="ARBA" id="ARBA00023284"/>
    </source>
</evidence>
<keyword evidence="7 11" id="KW-0676">Redox-active center</keyword>
<feature type="binding site" evidence="9">
    <location>
        <position position="52"/>
    </location>
    <ligand>
        <name>FAD</name>
        <dbReference type="ChEBI" id="CHEBI:57692"/>
    </ligand>
</feature>
<dbReference type="InterPro" id="IPR023753">
    <property type="entry name" value="FAD/NAD-binding_dom"/>
</dbReference>
<dbReference type="SUPFAM" id="SSF55424">
    <property type="entry name" value="FAD/NAD-linked reductases, dimerisation (C-terminal) domain"/>
    <property type="match status" value="1"/>
</dbReference>
<dbReference type="InterPro" id="IPR036188">
    <property type="entry name" value="FAD/NAD-bd_sf"/>
</dbReference>
<sequence length="454" mass="49645">MERYNAIIIGFGKGGKTLAAKLGAQGKRVAMIEKDPDMYGGTCINVGCIPSKSLVRSSGIAALHPEKSFEEKAREYKDAVEEKRRLTAALRGKNFSKLDDMENVTVYNGTASFISNTVVSVKTENKTFSLEGEKIFINTGGTPVIPPIEGLEGNPYVYTSAGLMDLDTLPERLVIIGGGYIGLEFASMYSGFGTKVTILQDGKTFLKREDRDVAEAIRSILEERGVAFRLGAKIQKVEAKEGYAETSILWEGEEVLLQSQAVLAATGRKPNTEDLDAENAGVRLDARGAVIVDDKLKTSAPNIWAMGDATGGLQFTYVSLDDFRIVWSQMNGGDYTRADRKNVPYSVFITPSFSRVGLNEEEARAAGYQVKILKMPAAAIPKAQVLKNPKGLLKAVIDEKTNRILGAMLLCEESYEIINTVKLAMDLEADCRMLGRQIYTHPTMSEAFNDLFGQ</sequence>
<keyword evidence="5 11" id="KW-0560">Oxidoreductase</keyword>
<evidence type="ECO:0000256" key="4">
    <source>
        <dbReference type="ARBA" id="ARBA00022857"/>
    </source>
</evidence>
<evidence type="ECO:0000259" key="13">
    <source>
        <dbReference type="Pfam" id="PF07992"/>
    </source>
</evidence>
<dbReference type="GO" id="GO:0050660">
    <property type="term" value="F:flavin adenine dinucleotide binding"/>
    <property type="evidence" value="ECO:0007669"/>
    <property type="project" value="TreeGrafter"/>
</dbReference>
<evidence type="ECO:0000256" key="9">
    <source>
        <dbReference type="PIRSR" id="PIRSR000350-3"/>
    </source>
</evidence>
<dbReference type="PANTHER" id="PTHR43014">
    <property type="entry name" value="MERCURIC REDUCTASE"/>
    <property type="match status" value="1"/>
</dbReference>
<keyword evidence="9" id="KW-0520">NAD</keyword>
<evidence type="ECO:0000313" key="14">
    <source>
        <dbReference type="EMBL" id="MCD2493443.1"/>
    </source>
</evidence>
<dbReference type="InterPro" id="IPR004099">
    <property type="entry name" value="Pyr_nucl-diS_OxRdtase_dimer"/>
</dbReference>
<evidence type="ECO:0000313" key="15">
    <source>
        <dbReference type="Proteomes" id="UP001299265"/>
    </source>
</evidence>
<dbReference type="PRINTS" id="PR00368">
    <property type="entry name" value="FADPNR"/>
</dbReference>
<dbReference type="Pfam" id="PF02852">
    <property type="entry name" value="Pyr_redox_dim"/>
    <property type="match status" value="1"/>
</dbReference>
<dbReference type="GO" id="GO:0016668">
    <property type="term" value="F:oxidoreductase activity, acting on a sulfur group of donors, NAD(P) as acceptor"/>
    <property type="evidence" value="ECO:0007669"/>
    <property type="project" value="InterPro"/>
</dbReference>
<feature type="binding site" evidence="9">
    <location>
        <position position="308"/>
    </location>
    <ligand>
        <name>FAD</name>
        <dbReference type="ChEBI" id="CHEBI:57692"/>
    </ligand>
</feature>
<protein>
    <submittedName>
        <fullName evidence="14">FAD-dependent oxidoreductase</fullName>
    </submittedName>
</protein>
<dbReference type="EMBL" id="JAJNOR010000008">
    <property type="protein sequence ID" value="MCD2493443.1"/>
    <property type="molecule type" value="Genomic_DNA"/>
</dbReference>
<dbReference type="SUPFAM" id="SSF51905">
    <property type="entry name" value="FAD/NAD(P)-binding domain"/>
    <property type="match status" value="1"/>
</dbReference>
<feature type="active site" description="Proton acceptor" evidence="8">
    <location>
        <position position="441"/>
    </location>
</feature>
<dbReference type="PANTHER" id="PTHR43014:SF4">
    <property type="entry name" value="PYRIDINE NUCLEOTIDE-DISULFIDE OXIDOREDUCTASE RCLA-RELATED"/>
    <property type="match status" value="1"/>
</dbReference>
<dbReference type="Proteomes" id="UP001299265">
    <property type="component" value="Unassembled WGS sequence"/>
</dbReference>
<evidence type="ECO:0000256" key="10">
    <source>
        <dbReference type="PIRSR" id="PIRSR000350-4"/>
    </source>
</evidence>
<feature type="binding site" evidence="9">
    <location>
        <position position="267"/>
    </location>
    <ligand>
        <name>NAD(+)</name>
        <dbReference type="ChEBI" id="CHEBI:57540"/>
    </ligand>
</feature>
<feature type="domain" description="FAD/NAD(P)-binding" evidence="13">
    <location>
        <begin position="5"/>
        <end position="319"/>
    </location>
</feature>
<keyword evidence="15" id="KW-1185">Reference proteome</keyword>